<evidence type="ECO:0000256" key="2">
    <source>
        <dbReference type="SAM" id="Phobius"/>
    </source>
</evidence>
<feature type="transmembrane region" description="Helical" evidence="2">
    <location>
        <begin position="147"/>
        <end position="168"/>
    </location>
</feature>
<gene>
    <name evidence="3" type="ORF">OG367_32655</name>
</gene>
<keyword evidence="2" id="KW-1133">Transmembrane helix</keyword>
<feature type="transmembrane region" description="Helical" evidence="2">
    <location>
        <begin position="38"/>
        <end position="65"/>
    </location>
</feature>
<sequence>MPPQPDPPVPPTSGSPQPGLVAATFTVLRRRRGALAGATVRVVGLSGLAGLLVTTAIFALAWPLFTRMRNQRIWYHHIEDPYLHDQTDLVLVALGTLPLFLLLLGTGSAALQAVCSRAVVTESAQSAATARESRPGDPVRGRLRPVLAVYTLRGLIVWPLPLLVAFVADRLTGYHLDTPEPLERGSWPHTLVETSPAVAVFVAVLLRLALTLAPAAAAAGLGPRAAVRRSWSLTWTWAGAPRVLALALPLAALTAGVFRLVVQFALPLRPLVRGLVEQATGNFFAAYYAGLLAPVIVGVLVTAAVALPVTCTAFAVLHDRLRVPRTTARSAQDAADSTARHVYSPPGPRPE</sequence>
<keyword evidence="2" id="KW-0472">Membrane</keyword>
<evidence type="ECO:0008006" key="5">
    <source>
        <dbReference type="Google" id="ProtNLM"/>
    </source>
</evidence>
<evidence type="ECO:0000313" key="4">
    <source>
        <dbReference type="Proteomes" id="UP001431926"/>
    </source>
</evidence>
<evidence type="ECO:0000313" key="3">
    <source>
        <dbReference type="EMBL" id="WUX40691.1"/>
    </source>
</evidence>
<reference evidence="3" key="1">
    <citation type="submission" date="2022-10" db="EMBL/GenBank/DDBJ databases">
        <title>The complete genomes of actinobacterial strains from the NBC collection.</title>
        <authorList>
            <person name="Joergensen T.S."/>
            <person name="Alvarez Arevalo M."/>
            <person name="Sterndorff E.B."/>
            <person name="Faurdal D."/>
            <person name="Vuksanovic O."/>
            <person name="Mourched A.-S."/>
            <person name="Charusanti P."/>
            <person name="Shaw S."/>
            <person name="Blin K."/>
            <person name="Weber T."/>
        </authorList>
    </citation>
    <scope>NUCLEOTIDE SEQUENCE</scope>
    <source>
        <strain evidence="3">NBC_01436</strain>
    </source>
</reference>
<proteinExistence type="predicted"/>
<feature type="region of interest" description="Disordered" evidence="1">
    <location>
        <begin position="328"/>
        <end position="351"/>
    </location>
</feature>
<organism evidence="3 4">
    <name type="scientific">Streptomyces anulatus</name>
    <name type="common">Streptomyces chrysomallus</name>
    <dbReference type="NCBI Taxonomy" id="1892"/>
    <lineage>
        <taxon>Bacteria</taxon>
        <taxon>Bacillati</taxon>
        <taxon>Actinomycetota</taxon>
        <taxon>Actinomycetes</taxon>
        <taxon>Kitasatosporales</taxon>
        <taxon>Streptomycetaceae</taxon>
        <taxon>Streptomyces</taxon>
    </lineage>
</organism>
<feature type="transmembrane region" description="Helical" evidence="2">
    <location>
        <begin position="286"/>
        <end position="317"/>
    </location>
</feature>
<keyword evidence="4" id="KW-1185">Reference proteome</keyword>
<evidence type="ECO:0000256" key="1">
    <source>
        <dbReference type="SAM" id="MobiDB-lite"/>
    </source>
</evidence>
<feature type="transmembrane region" description="Helical" evidence="2">
    <location>
        <begin position="89"/>
        <end position="111"/>
    </location>
</feature>
<dbReference type="RefSeq" id="WP_329358635.1">
    <property type="nucleotide sequence ID" value="NZ_CP109490.1"/>
</dbReference>
<protein>
    <recommendedName>
        <fullName evidence="5">Integral membrane protein</fullName>
    </recommendedName>
</protein>
<feature type="transmembrane region" description="Helical" evidence="2">
    <location>
        <begin position="243"/>
        <end position="266"/>
    </location>
</feature>
<accession>A0ABZ1ZPM2</accession>
<feature type="transmembrane region" description="Helical" evidence="2">
    <location>
        <begin position="197"/>
        <end position="222"/>
    </location>
</feature>
<keyword evidence="2" id="KW-0812">Transmembrane</keyword>
<dbReference type="Proteomes" id="UP001431926">
    <property type="component" value="Chromosome"/>
</dbReference>
<dbReference type="EMBL" id="CP109491">
    <property type="protein sequence ID" value="WUX40691.1"/>
    <property type="molecule type" value="Genomic_DNA"/>
</dbReference>
<name>A0ABZ1ZPM2_STRAQ</name>